<reference evidence="1" key="1">
    <citation type="journal article" date="2023" name="G3 (Bethesda)">
        <title>A reference genome for the long-term kleptoplast-retaining sea slug Elysia crispata morphotype clarki.</title>
        <authorList>
            <person name="Eastman K.E."/>
            <person name="Pendleton A.L."/>
            <person name="Shaikh M.A."/>
            <person name="Suttiyut T."/>
            <person name="Ogas R."/>
            <person name="Tomko P."/>
            <person name="Gavelis G."/>
            <person name="Widhalm J.R."/>
            <person name="Wisecaver J.H."/>
        </authorList>
    </citation>
    <scope>NUCLEOTIDE SEQUENCE</scope>
    <source>
        <strain evidence="1">ECLA1</strain>
    </source>
</reference>
<name>A0AAE1CJ48_9GAST</name>
<evidence type="ECO:0000313" key="1">
    <source>
        <dbReference type="EMBL" id="KAK3696122.1"/>
    </source>
</evidence>
<dbReference type="AlphaFoldDB" id="A0AAE1CJ48"/>
<dbReference type="Proteomes" id="UP001283361">
    <property type="component" value="Unassembled WGS sequence"/>
</dbReference>
<protein>
    <submittedName>
        <fullName evidence="1">Uncharacterized protein</fullName>
    </submittedName>
</protein>
<gene>
    <name evidence="1" type="ORF">RRG08_061897</name>
</gene>
<proteinExistence type="predicted"/>
<sequence>MSKAWKWILLETMVQRFHCISRQSEPAGRSEDVNQYQHGSRLRNQIRLGNISVKPQTNTRLINNGCR</sequence>
<comment type="caution">
    <text evidence="1">The sequence shown here is derived from an EMBL/GenBank/DDBJ whole genome shotgun (WGS) entry which is preliminary data.</text>
</comment>
<evidence type="ECO:0000313" key="2">
    <source>
        <dbReference type="Proteomes" id="UP001283361"/>
    </source>
</evidence>
<accession>A0AAE1CJ48</accession>
<dbReference type="EMBL" id="JAWDGP010008055">
    <property type="protein sequence ID" value="KAK3696122.1"/>
    <property type="molecule type" value="Genomic_DNA"/>
</dbReference>
<keyword evidence="2" id="KW-1185">Reference proteome</keyword>
<organism evidence="1 2">
    <name type="scientific">Elysia crispata</name>
    <name type="common">lettuce slug</name>
    <dbReference type="NCBI Taxonomy" id="231223"/>
    <lineage>
        <taxon>Eukaryota</taxon>
        <taxon>Metazoa</taxon>
        <taxon>Spiralia</taxon>
        <taxon>Lophotrochozoa</taxon>
        <taxon>Mollusca</taxon>
        <taxon>Gastropoda</taxon>
        <taxon>Heterobranchia</taxon>
        <taxon>Euthyneura</taxon>
        <taxon>Panpulmonata</taxon>
        <taxon>Sacoglossa</taxon>
        <taxon>Placobranchoidea</taxon>
        <taxon>Plakobranchidae</taxon>
        <taxon>Elysia</taxon>
    </lineage>
</organism>